<dbReference type="PANTHER" id="PTHR35024:SF4">
    <property type="entry name" value="POLYMER-FORMING CYTOSKELETAL PROTEIN"/>
    <property type="match status" value="1"/>
</dbReference>
<evidence type="ECO:0000313" key="4">
    <source>
        <dbReference type="Proteomes" id="UP000192455"/>
    </source>
</evidence>
<evidence type="ECO:0000256" key="1">
    <source>
        <dbReference type="ARBA" id="ARBA00044755"/>
    </source>
</evidence>
<dbReference type="Proteomes" id="UP000192455">
    <property type="component" value="Unassembled WGS sequence"/>
</dbReference>
<evidence type="ECO:0000256" key="2">
    <source>
        <dbReference type="SAM" id="MobiDB-lite"/>
    </source>
</evidence>
<dbReference type="EMBL" id="FTPS01000001">
    <property type="protein sequence ID" value="SIT83407.1"/>
    <property type="molecule type" value="Genomic_DNA"/>
</dbReference>
<keyword evidence="4" id="KW-1185">Reference proteome</keyword>
<dbReference type="AlphaFoldDB" id="A0A1R3X291"/>
<sequence>MAQIAMADPKQAGDSSTAPAGGRSALCRGSRITGDLEFPGLVEVLGQIRGTIIAESIMVGESGETEGALTARSIAVRGRVKGDLAGDSVTLHTGARVSGTISYRTLVIESGAEVEARVKRRG</sequence>
<reference evidence="3 4" key="1">
    <citation type="submission" date="2017-01" db="EMBL/GenBank/DDBJ databases">
        <authorList>
            <person name="Mah S.A."/>
            <person name="Swanson W.J."/>
            <person name="Moy G.W."/>
            <person name="Vacquier V.D."/>
        </authorList>
    </citation>
    <scope>NUCLEOTIDE SEQUENCE [LARGE SCALE GENOMIC DNA]</scope>
    <source>
        <strain evidence="3 4">DSM 21219</strain>
    </source>
</reference>
<comment type="similarity">
    <text evidence="1">Belongs to the bactofilin family.</text>
</comment>
<name>A0A1R3X291_9RHOB</name>
<dbReference type="STRING" id="515897.SAMN05421849_1900"/>
<dbReference type="PANTHER" id="PTHR35024">
    <property type="entry name" value="HYPOTHETICAL CYTOSOLIC PROTEIN"/>
    <property type="match status" value="1"/>
</dbReference>
<protein>
    <submittedName>
        <fullName evidence="3">Polymer-forming protein</fullName>
    </submittedName>
</protein>
<dbReference type="InterPro" id="IPR007607">
    <property type="entry name" value="BacA/B"/>
</dbReference>
<accession>A0A1R3X291</accession>
<gene>
    <name evidence="3" type="ORF">SAMN05421849_1900</name>
</gene>
<dbReference type="Pfam" id="PF04519">
    <property type="entry name" value="Bactofilin"/>
    <property type="match status" value="1"/>
</dbReference>
<organism evidence="3 4">
    <name type="scientific">Pontibaca methylaminivorans</name>
    <dbReference type="NCBI Taxonomy" id="515897"/>
    <lineage>
        <taxon>Bacteria</taxon>
        <taxon>Pseudomonadati</taxon>
        <taxon>Pseudomonadota</taxon>
        <taxon>Alphaproteobacteria</taxon>
        <taxon>Rhodobacterales</taxon>
        <taxon>Roseobacteraceae</taxon>
        <taxon>Pontibaca</taxon>
    </lineage>
</organism>
<evidence type="ECO:0000313" key="3">
    <source>
        <dbReference type="EMBL" id="SIT83407.1"/>
    </source>
</evidence>
<dbReference type="OrthoDB" id="5738271at2"/>
<proteinExistence type="inferred from homology"/>
<dbReference type="RefSeq" id="WP_076649630.1">
    <property type="nucleotide sequence ID" value="NZ_FTPS01000001.1"/>
</dbReference>
<feature type="region of interest" description="Disordered" evidence="2">
    <location>
        <begin position="1"/>
        <end position="24"/>
    </location>
</feature>